<name>A0A540NBJ7_MALBA</name>
<reference evidence="12 13" key="1">
    <citation type="journal article" date="2019" name="G3 (Bethesda)">
        <title>Sequencing of a Wild Apple (Malus baccata) Genome Unravels the Differences Between Cultivated and Wild Apple Species Regarding Disease Resistance and Cold Tolerance.</title>
        <authorList>
            <person name="Chen X."/>
        </authorList>
    </citation>
    <scope>NUCLEOTIDE SEQUENCE [LARGE SCALE GENOMIC DNA]</scope>
    <source>
        <strain evidence="13">cv. Shandingzi</strain>
        <tissue evidence="12">Leaves</tissue>
    </source>
</reference>
<protein>
    <recommendedName>
        <fullName evidence="5 10">Carbonic anhydrase</fullName>
        <ecNumber evidence="5 10">4.2.1.1</ecNumber>
    </recommendedName>
</protein>
<evidence type="ECO:0000313" key="12">
    <source>
        <dbReference type="EMBL" id="TQE07870.1"/>
    </source>
</evidence>
<dbReference type="GO" id="GO:0004089">
    <property type="term" value="F:carbonate dehydratase activity"/>
    <property type="evidence" value="ECO:0007669"/>
    <property type="project" value="UniProtKB-UniRule"/>
</dbReference>
<comment type="cofactor">
    <cofactor evidence="1 10">
        <name>Zn(2+)</name>
        <dbReference type="ChEBI" id="CHEBI:29105"/>
    </cofactor>
</comment>
<evidence type="ECO:0000259" key="11">
    <source>
        <dbReference type="PROSITE" id="PS51144"/>
    </source>
</evidence>
<evidence type="ECO:0000256" key="4">
    <source>
        <dbReference type="ARBA" id="ARBA00006365"/>
    </source>
</evidence>
<dbReference type="Proteomes" id="UP000315295">
    <property type="component" value="Unassembled WGS sequence"/>
</dbReference>
<keyword evidence="7 10" id="KW-0862">Zinc</keyword>
<comment type="catalytic activity">
    <reaction evidence="9 10">
        <text>hydrogencarbonate + H(+) = CO2 + H2O</text>
        <dbReference type="Rhea" id="RHEA:10748"/>
        <dbReference type="ChEBI" id="CHEBI:15377"/>
        <dbReference type="ChEBI" id="CHEBI:15378"/>
        <dbReference type="ChEBI" id="CHEBI:16526"/>
        <dbReference type="ChEBI" id="CHEBI:17544"/>
        <dbReference type="EC" id="4.2.1.1"/>
    </reaction>
</comment>
<comment type="similarity">
    <text evidence="10">Belongs to the alpha-carbonic anhydrase family.</text>
</comment>
<comment type="function">
    <text evidence="2 10">Reversible hydration of carbon dioxide.</text>
</comment>
<dbReference type="Pfam" id="PF00194">
    <property type="entry name" value="Carb_anhydrase"/>
    <property type="match status" value="1"/>
</dbReference>
<feature type="chain" id="PRO_5025095799" description="Carbonic anhydrase" evidence="10">
    <location>
        <begin position="29"/>
        <end position="293"/>
    </location>
</feature>
<dbReference type="PROSITE" id="PS51144">
    <property type="entry name" value="ALPHA_CA_2"/>
    <property type="match status" value="1"/>
</dbReference>
<dbReference type="SUPFAM" id="SSF51069">
    <property type="entry name" value="Carbonic anhydrase"/>
    <property type="match status" value="1"/>
</dbReference>
<dbReference type="PANTHER" id="PTHR18952">
    <property type="entry name" value="CARBONIC ANHYDRASE"/>
    <property type="match status" value="1"/>
</dbReference>
<keyword evidence="10" id="KW-0732">Signal</keyword>
<dbReference type="AlphaFoldDB" id="A0A540NBJ7"/>
<feature type="signal peptide" evidence="10">
    <location>
        <begin position="1"/>
        <end position="28"/>
    </location>
</feature>
<dbReference type="PROSITE" id="PS00162">
    <property type="entry name" value="ALPHA_CA_1"/>
    <property type="match status" value="1"/>
</dbReference>
<dbReference type="CDD" id="cd03124">
    <property type="entry name" value="alpha_CA_prokaryotic_like"/>
    <property type="match status" value="1"/>
</dbReference>
<evidence type="ECO:0000256" key="5">
    <source>
        <dbReference type="ARBA" id="ARBA00012925"/>
    </source>
</evidence>
<dbReference type="GO" id="GO:0006730">
    <property type="term" value="P:one-carbon metabolic process"/>
    <property type="evidence" value="ECO:0007669"/>
    <property type="project" value="TreeGrafter"/>
</dbReference>
<evidence type="ECO:0000256" key="2">
    <source>
        <dbReference type="ARBA" id="ARBA00002904"/>
    </source>
</evidence>
<dbReference type="GO" id="GO:0009570">
    <property type="term" value="C:chloroplast stroma"/>
    <property type="evidence" value="ECO:0007669"/>
    <property type="project" value="UniProtKB-SubCell"/>
</dbReference>
<evidence type="ECO:0000256" key="7">
    <source>
        <dbReference type="ARBA" id="ARBA00022833"/>
    </source>
</evidence>
<accession>A0A540NBJ7</accession>
<keyword evidence="8 10" id="KW-0456">Lyase</keyword>
<dbReference type="SMART" id="SM01057">
    <property type="entry name" value="Carb_anhydrase"/>
    <property type="match status" value="1"/>
</dbReference>
<dbReference type="EC" id="4.2.1.1" evidence="5 10"/>
<comment type="subcellular location">
    <subcellularLocation>
        <location evidence="3">Plastid</location>
        <location evidence="3">Chloroplast stroma</location>
    </subcellularLocation>
</comment>
<evidence type="ECO:0000256" key="1">
    <source>
        <dbReference type="ARBA" id="ARBA00001947"/>
    </source>
</evidence>
<evidence type="ECO:0000256" key="3">
    <source>
        <dbReference type="ARBA" id="ARBA00004470"/>
    </source>
</evidence>
<dbReference type="PANTHER" id="PTHR18952:SF201">
    <property type="entry name" value="CARBONIC ANHYDRASE"/>
    <property type="match status" value="1"/>
</dbReference>
<gene>
    <name evidence="12" type="ORF">C1H46_006519</name>
</gene>
<feature type="domain" description="Alpha-carbonic anhydrase" evidence="11">
    <location>
        <begin position="38"/>
        <end position="288"/>
    </location>
</feature>
<dbReference type="InterPro" id="IPR036398">
    <property type="entry name" value="CA_dom_sf"/>
</dbReference>
<keyword evidence="6 10" id="KW-0479">Metal-binding</keyword>
<dbReference type="InterPro" id="IPR001148">
    <property type="entry name" value="CA_dom"/>
</dbReference>
<evidence type="ECO:0000313" key="13">
    <source>
        <dbReference type="Proteomes" id="UP000315295"/>
    </source>
</evidence>
<evidence type="ECO:0000256" key="10">
    <source>
        <dbReference type="RuleBase" id="RU367011"/>
    </source>
</evidence>
<dbReference type="EMBL" id="VIEB01000079">
    <property type="protein sequence ID" value="TQE07870.1"/>
    <property type="molecule type" value="Genomic_DNA"/>
</dbReference>
<dbReference type="InterPro" id="IPR041891">
    <property type="entry name" value="Alpha_CA_prokaryot-like"/>
</dbReference>
<dbReference type="STRING" id="106549.A0A540NBJ7"/>
<evidence type="ECO:0000256" key="6">
    <source>
        <dbReference type="ARBA" id="ARBA00022723"/>
    </source>
</evidence>
<evidence type="ECO:0000256" key="9">
    <source>
        <dbReference type="ARBA" id="ARBA00048348"/>
    </source>
</evidence>
<proteinExistence type="inferred from homology"/>
<sequence>MFGSKQIYLGFIAFTLFLLCWDAPPIRASKFSDEEDPIEFVYTEGDERGPEYWGDLKEEWSTCKDGKLQSPIDLRDAIADKVNSTSDHLKIHYKPTQALMKNEGHAISVVWEGDAGGVTINGTEYLLRQCHWHAPSEHTIDGKTYDVELHMVHKDTSNTRVAVVGFLYKIGKPNPFITQVRKAIRSMIKKPTEVHLGVVNPRKMKKAQKGKQDAAKRKMKRMSSKFYRYMGSFTTPPCTEGVTWTINKQVHTVSRSQVALLQKAVYKYAEMNSRPVQPLNDREVKLHGSSFSK</sequence>
<dbReference type="Gene3D" id="3.10.200.10">
    <property type="entry name" value="Alpha carbonic anhydrase"/>
    <property type="match status" value="1"/>
</dbReference>
<dbReference type="InterPro" id="IPR018338">
    <property type="entry name" value="Carbonic_anhydrase_a-class_CS"/>
</dbReference>
<comment type="caution">
    <text evidence="12">The sequence shown here is derived from an EMBL/GenBank/DDBJ whole genome shotgun (WGS) entry which is preliminary data.</text>
</comment>
<dbReference type="GO" id="GO:0008270">
    <property type="term" value="F:zinc ion binding"/>
    <property type="evidence" value="ECO:0007669"/>
    <property type="project" value="UniProtKB-UniRule"/>
</dbReference>
<comment type="similarity">
    <text evidence="4">Belongs to the alpha-class carbonic anhydrase family.</text>
</comment>
<dbReference type="InterPro" id="IPR023561">
    <property type="entry name" value="Carbonic_anhydrase_a-class"/>
</dbReference>
<evidence type="ECO:0000256" key="8">
    <source>
        <dbReference type="ARBA" id="ARBA00023239"/>
    </source>
</evidence>
<keyword evidence="13" id="KW-1185">Reference proteome</keyword>
<organism evidence="12 13">
    <name type="scientific">Malus baccata</name>
    <name type="common">Siberian crab apple</name>
    <name type="synonym">Pyrus baccata</name>
    <dbReference type="NCBI Taxonomy" id="106549"/>
    <lineage>
        <taxon>Eukaryota</taxon>
        <taxon>Viridiplantae</taxon>
        <taxon>Streptophyta</taxon>
        <taxon>Embryophyta</taxon>
        <taxon>Tracheophyta</taxon>
        <taxon>Spermatophyta</taxon>
        <taxon>Magnoliopsida</taxon>
        <taxon>eudicotyledons</taxon>
        <taxon>Gunneridae</taxon>
        <taxon>Pentapetalae</taxon>
        <taxon>rosids</taxon>
        <taxon>fabids</taxon>
        <taxon>Rosales</taxon>
        <taxon>Rosaceae</taxon>
        <taxon>Amygdaloideae</taxon>
        <taxon>Maleae</taxon>
        <taxon>Malus</taxon>
    </lineage>
</organism>